<keyword evidence="3" id="KW-1185">Reference proteome</keyword>
<feature type="compositionally biased region" description="Low complexity" evidence="1">
    <location>
        <begin position="25"/>
        <end position="39"/>
    </location>
</feature>
<protein>
    <recommendedName>
        <fullName evidence="4">RRM domain-containing protein</fullName>
    </recommendedName>
</protein>
<evidence type="ECO:0000313" key="3">
    <source>
        <dbReference type="Proteomes" id="UP000214365"/>
    </source>
</evidence>
<feature type="region of interest" description="Disordered" evidence="1">
    <location>
        <begin position="1"/>
        <end position="66"/>
    </location>
</feature>
<gene>
    <name evidence="2" type="ORF">UA08_07137</name>
</gene>
<comment type="caution">
    <text evidence="2">The sequence shown here is derived from an EMBL/GenBank/DDBJ whole genome shotgun (WGS) entry which is preliminary data.</text>
</comment>
<proteinExistence type="predicted"/>
<dbReference type="EMBL" id="LFMY01000011">
    <property type="protein sequence ID" value="OKL57556.1"/>
    <property type="molecule type" value="Genomic_DNA"/>
</dbReference>
<dbReference type="AlphaFoldDB" id="A0A225ARI4"/>
<reference evidence="2 3" key="1">
    <citation type="submission" date="2015-06" db="EMBL/GenBank/DDBJ databases">
        <title>Talaromyces atroroseus IBT 11181 draft genome.</title>
        <authorList>
            <person name="Rasmussen K.B."/>
            <person name="Rasmussen S."/>
            <person name="Petersen B."/>
            <person name="Sicheritz-Ponten T."/>
            <person name="Mortensen U.H."/>
            <person name="Thrane U."/>
        </authorList>
    </citation>
    <scope>NUCLEOTIDE SEQUENCE [LARGE SCALE GENOMIC DNA]</scope>
    <source>
        <strain evidence="2 3">IBT 11181</strain>
    </source>
</reference>
<dbReference type="OrthoDB" id="346839at2759"/>
<evidence type="ECO:0008006" key="4">
    <source>
        <dbReference type="Google" id="ProtNLM"/>
    </source>
</evidence>
<evidence type="ECO:0000256" key="1">
    <source>
        <dbReference type="SAM" id="MobiDB-lite"/>
    </source>
</evidence>
<name>A0A225ARI4_TALAT</name>
<dbReference type="Proteomes" id="UP000214365">
    <property type="component" value="Unassembled WGS sequence"/>
</dbReference>
<dbReference type="GeneID" id="31006893"/>
<organism evidence="2 3">
    <name type="scientific">Talaromyces atroroseus</name>
    <dbReference type="NCBI Taxonomy" id="1441469"/>
    <lineage>
        <taxon>Eukaryota</taxon>
        <taxon>Fungi</taxon>
        <taxon>Dikarya</taxon>
        <taxon>Ascomycota</taxon>
        <taxon>Pezizomycotina</taxon>
        <taxon>Eurotiomycetes</taxon>
        <taxon>Eurotiomycetidae</taxon>
        <taxon>Eurotiales</taxon>
        <taxon>Trichocomaceae</taxon>
        <taxon>Talaromyces</taxon>
        <taxon>Talaromyces sect. Trachyspermi</taxon>
    </lineage>
</organism>
<dbReference type="STRING" id="1441469.A0A225ARI4"/>
<dbReference type="RefSeq" id="XP_020117677.1">
    <property type="nucleotide sequence ID" value="XM_020262045.1"/>
</dbReference>
<accession>A0A225ARI4</accession>
<evidence type="ECO:0000313" key="2">
    <source>
        <dbReference type="EMBL" id="OKL57556.1"/>
    </source>
</evidence>
<sequence length="130" mass="13327">MSSKLDQSLEDISKSRRQSGRGNNGRRSSAAKATAPKAPIGGIKKSTKPARGPAKGTAIGPTSPVNESKIIVSGLPHDVSEASIKRDGLLEMRLVAGVELCRVKRDENRGACVGLADLPVISLADGAGGG</sequence>